<keyword evidence="6" id="KW-0378">Hydrolase</keyword>
<dbReference type="InterPro" id="IPR041373">
    <property type="entry name" value="RT_RNaseH"/>
</dbReference>
<dbReference type="InterPro" id="IPR050951">
    <property type="entry name" value="Retrovirus_Pol_polyprotein"/>
</dbReference>
<dbReference type="FunFam" id="3.30.70.270:FF:000063">
    <property type="entry name" value="Zinc knuckle domaincontaining protein"/>
    <property type="match status" value="1"/>
</dbReference>
<feature type="non-terminal residue" evidence="10">
    <location>
        <position position="313"/>
    </location>
</feature>
<evidence type="ECO:0000256" key="4">
    <source>
        <dbReference type="ARBA" id="ARBA00022722"/>
    </source>
</evidence>
<dbReference type="Pfam" id="PF17917">
    <property type="entry name" value="RT_RNaseH"/>
    <property type="match status" value="1"/>
</dbReference>
<dbReference type="InterPro" id="IPR043128">
    <property type="entry name" value="Rev_trsase/Diguanyl_cyclase"/>
</dbReference>
<keyword evidence="2" id="KW-0808">Transferase</keyword>
<evidence type="ECO:0000256" key="5">
    <source>
        <dbReference type="ARBA" id="ARBA00022759"/>
    </source>
</evidence>
<dbReference type="Gene3D" id="3.30.70.270">
    <property type="match status" value="1"/>
</dbReference>
<keyword evidence="5" id="KW-0255">Endonuclease</keyword>
<evidence type="ECO:0000259" key="9">
    <source>
        <dbReference type="Pfam" id="PF17921"/>
    </source>
</evidence>
<reference evidence="10" key="2">
    <citation type="submission" date="2014-07" db="EMBL/GenBank/DDBJ databases">
        <authorList>
            <person name="Hull J."/>
        </authorList>
    </citation>
    <scope>NUCLEOTIDE SEQUENCE</scope>
</reference>
<dbReference type="PANTHER" id="PTHR37984">
    <property type="entry name" value="PROTEIN CBG26694"/>
    <property type="match status" value="1"/>
</dbReference>
<feature type="domain" description="Integrase zinc-binding" evidence="9">
    <location>
        <begin position="272"/>
        <end position="312"/>
    </location>
</feature>
<dbReference type="FunFam" id="3.10.20.370:FF:000001">
    <property type="entry name" value="Retrovirus-related Pol polyprotein from transposon 17.6-like protein"/>
    <property type="match status" value="1"/>
</dbReference>
<organism evidence="10">
    <name type="scientific">Lygus hesperus</name>
    <name type="common">Western plant bug</name>
    <dbReference type="NCBI Taxonomy" id="30085"/>
    <lineage>
        <taxon>Eukaryota</taxon>
        <taxon>Metazoa</taxon>
        <taxon>Ecdysozoa</taxon>
        <taxon>Arthropoda</taxon>
        <taxon>Hexapoda</taxon>
        <taxon>Insecta</taxon>
        <taxon>Pterygota</taxon>
        <taxon>Neoptera</taxon>
        <taxon>Paraneoptera</taxon>
        <taxon>Hemiptera</taxon>
        <taxon>Heteroptera</taxon>
        <taxon>Panheteroptera</taxon>
        <taxon>Cimicomorpha</taxon>
        <taxon>Miridae</taxon>
        <taxon>Mirini</taxon>
        <taxon>Lygus</taxon>
    </lineage>
</organism>
<name>A0A0A9WWF9_LYGHE</name>
<evidence type="ECO:0000256" key="3">
    <source>
        <dbReference type="ARBA" id="ARBA00022695"/>
    </source>
</evidence>
<dbReference type="SUPFAM" id="SSF56672">
    <property type="entry name" value="DNA/RNA polymerases"/>
    <property type="match status" value="1"/>
</dbReference>
<sequence length="313" mass="34691">LRAFLGLVNFYRNFIPHLANCLEPLHLLLRKGSHWAWTVECSEVFGKVKEALAKVTTLSYYDPDKELILTTDASQYGVGAALSQRVGGELVPLAFESATMTQTQRSYSQIHKEALAIIFGLQKFHKYLMGRSFIIETDHQPLKTILAPDKNIPAIAAARLVRWAEILAAYNYSISYKPGKSLPQADALSRLPLNQPPDVVDVGFVEAISPILNADVVKTHTSQCPVLQSVIGLIKTNWTSKPSDPEISKFFNVRQDLEYSDGFLLHKGRVVVPSKLRAQVIGALHSGHAGISRMRAAAKPILWWPGLDAEIVK</sequence>
<keyword evidence="3" id="KW-0548">Nucleotidyltransferase</keyword>
<dbReference type="CDD" id="cd09274">
    <property type="entry name" value="RNase_HI_RT_Ty3"/>
    <property type="match status" value="1"/>
</dbReference>
<dbReference type="EC" id="2.7.7.49" evidence="1"/>
<accession>A0A0A9WWF9</accession>
<keyword evidence="7" id="KW-0695">RNA-directed DNA polymerase</keyword>
<dbReference type="AlphaFoldDB" id="A0A0A9WWF9"/>
<reference evidence="10" key="1">
    <citation type="journal article" date="2014" name="PLoS ONE">
        <title>Transcriptome-Based Identification of ABC Transporters in the Western Tarnished Plant Bug Lygus hesperus.</title>
        <authorList>
            <person name="Hull J.J."/>
            <person name="Chaney K."/>
            <person name="Geib S.M."/>
            <person name="Fabrick J.A."/>
            <person name="Brent C.S."/>
            <person name="Walsh D."/>
            <person name="Lavine L.C."/>
        </authorList>
    </citation>
    <scope>NUCLEOTIDE SEQUENCE</scope>
</reference>
<evidence type="ECO:0000256" key="7">
    <source>
        <dbReference type="ARBA" id="ARBA00022918"/>
    </source>
</evidence>
<dbReference type="GO" id="GO:0016787">
    <property type="term" value="F:hydrolase activity"/>
    <property type="evidence" value="ECO:0007669"/>
    <property type="project" value="UniProtKB-KW"/>
</dbReference>
<dbReference type="EMBL" id="GBHO01032746">
    <property type="protein sequence ID" value="JAG10858.1"/>
    <property type="molecule type" value="Transcribed_RNA"/>
</dbReference>
<keyword evidence="4" id="KW-0540">Nuclease</keyword>
<evidence type="ECO:0000313" key="10">
    <source>
        <dbReference type="EMBL" id="JAG10858.1"/>
    </source>
</evidence>
<evidence type="ECO:0000256" key="1">
    <source>
        <dbReference type="ARBA" id="ARBA00012493"/>
    </source>
</evidence>
<dbReference type="Pfam" id="PF17921">
    <property type="entry name" value="Integrase_H2C2"/>
    <property type="match status" value="1"/>
</dbReference>
<protein>
    <recommendedName>
        <fullName evidence="1">RNA-directed DNA polymerase</fullName>
        <ecNumber evidence="1">2.7.7.49</ecNumber>
    </recommendedName>
</protein>
<evidence type="ECO:0000256" key="2">
    <source>
        <dbReference type="ARBA" id="ARBA00022679"/>
    </source>
</evidence>
<feature type="non-terminal residue" evidence="10">
    <location>
        <position position="1"/>
    </location>
</feature>
<gene>
    <name evidence="10" type="ORF">CM83_102529</name>
</gene>
<dbReference type="InterPro" id="IPR043502">
    <property type="entry name" value="DNA/RNA_pol_sf"/>
</dbReference>
<dbReference type="GO" id="GO:0004519">
    <property type="term" value="F:endonuclease activity"/>
    <property type="evidence" value="ECO:0007669"/>
    <property type="project" value="UniProtKB-KW"/>
</dbReference>
<dbReference type="Gene3D" id="1.10.340.70">
    <property type="match status" value="1"/>
</dbReference>
<feature type="domain" description="Reverse transcriptase RNase H-like" evidence="8">
    <location>
        <begin position="62"/>
        <end position="170"/>
    </location>
</feature>
<dbReference type="GO" id="GO:0003964">
    <property type="term" value="F:RNA-directed DNA polymerase activity"/>
    <property type="evidence" value="ECO:0007669"/>
    <property type="project" value="UniProtKB-KW"/>
</dbReference>
<proteinExistence type="predicted"/>
<dbReference type="InterPro" id="IPR041588">
    <property type="entry name" value="Integrase_H2C2"/>
</dbReference>
<evidence type="ECO:0000259" key="8">
    <source>
        <dbReference type="Pfam" id="PF17917"/>
    </source>
</evidence>
<evidence type="ECO:0000256" key="6">
    <source>
        <dbReference type="ARBA" id="ARBA00022801"/>
    </source>
</evidence>
<dbReference type="PANTHER" id="PTHR37984:SF5">
    <property type="entry name" value="PROTEIN NYNRIN-LIKE"/>
    <property type="match status" value="1"/>
</dbReference>